<evidence type="ECO:0000313" key="2">
    <source>
        <dbReference type="Proteomes" id="UP001604336"/>
    </source>
</evidence>
<sequence length="122" mass="14000">MSIYQGINLEKVWQANGKRPLSIVFDNVEHTMQPIKNNAKYFTCFVRNQVRFTVPPCYPSLTEVPEEQRERLIKNKANRSKAKYLSVQGSKSFYALRYDQILTGVVLDDPEEVGENENDGGV</sequence>
<comment type="caution">
    <text evidence="1">The sequence shown here is derived from an EMBL/GenBank/DDBJ whole genome shotgun (WGS) entry which is preliminary data.</text>
</comment>
<protein>
    <recommendedName>
        <fullName evidence="3">Transposase</fullName>
    </recommendedName>
</protein>
<evidence type="ECO:0000313" key="1">
    <source>
        <dbReference type="EMBL" id="KAL2518768.1"/>
    </source>
</evidence>
<gene>
    <name evidence="1" type="ORF">Adt_15015</name>
</gene>
<evidence type="ECO:0008006" key="3">
    <source>
        <dbReference type="Google" id="ProtNLM"/>
    </source>
</evidence>
<dbReference type="Proteomes" id="UP001604336">
    <property type="component" value="Unassembled WGS sequence"/>
</dbReference>
<accession>A0ABD1U1W3</accession>
<keyword evidence="2" id="KW-1185">Reference proteome</keyword>
<name>A0ABD1U1W3_9LAMI</name>
<organism evidence="1 2">
    <name type="scientific">Abeliophyllum distichum</name>
    <dbReference type="NCBI Taxonomy" id="126358"/>
    <lineage>
        <taxon>Eukaryota</taxon>
        <taxon>Viridiplantae</taxon>
        <taxon>Streptophyta</taxon>
        <taxon>Embryophyta</taxon>
        <taxon>Tracheophyta</taxon>
        <taxon>Spermatophyta</taxon>
        <taxon>Magnoliopsida</taxon>
        <taxon>eudicotyledons</taxon>
        <taxon>Gunneridae</taxon>
        <taxon>Pentapetalae</taxon>
        <taxon>asterids</taxon>
        <taxon>lamiids</taxon>
        <taxon>Lamiales</taxon>
        <taxon>Oleaceae</taxon>
        <taxon>Forsythieae</taxon>
        <taxon>Abeliophyllum</taxon>
    </lineage>
</organism>
<reference evidence="2" key="1">
    <citation type="submission" date="2024-07" db="EMBL/GenBank/DDBJ databases">
        <title>Two chromosome-level genome assemblies of Korean endemic species Abeliophyllum distichum and Forsythia ovata (Oleaceae).</title>
        <authorList>
            <person name="Jang H."/>
        </authorList>
    </citation>
    <scope>NUCLEOTIDE SEQUENCE [LARGE SCALE GENOMIC DNA]</scope>
</reference>
<proteinExistence type="predicted"/>
<dbReference type="EMBL" id="JBFOLK010000004">
    <property type="protein sequence ID" value="KAL2518768.1"/>
    <property type="molecule type" value="Genomic_DNA"/>
</dbReference>
<dbReference type="AlphaFoldDB" id="A0ABD1U1W3"/>